<organism evidence="1 2">
    <name type="scientific">Leifsonia xyli subsp. cynodontis DSM 46306</name>
    <dbReference type="NCBI Taxonomy" id="1389489"/>
    <lineage>
        <taxon>Bacteria</taxon>
        <taxon>Bacillati</taxon>
        <taxon>Actinomycetota</taxon>
        <taxon>Actinomycetes</taxon>
        <taxon>Micrococcales</taxon>
        <taxon>Microbacteriaceae</taxon>
        <taxon>Leifsonia</taxon>
    </lineage>
</organism>
<sequence>MHKRMLLQGKARSRRGLITAITGMVLVAGSVLVTAAPANAVVVGVCTMQVQDPHPSTHVHGTINVVGTASCSIVMTEIYVKVTLQRSDDATWPGATNDYRNTSQEQANAAAPCSAGPNMFRGYLSYALTAPAGYSPAYATGTTYGIWKSVICGGPGLVAPNRSTDNTAAKKSAALTVKVPIYQN</sequence>
<dbReference type="EMBL" id="CP006734">
    <property type="protein sequence ID" value="AGW40506.1"/>
    <property type="molecule type" value="Genomic_DNA"/>
</dbReference>
<proteinExistence type="predicted"/>
<dbReference type="HOGENOM" id="CLU_1466477_0_0_11"/>
<evidence type="ECO:0000313" key="2">
    <source>
        <dbReference type="Proteomes" id="UP000016743"/>
    </source>
</evidence>
<reference evidence="1 2" key="1">
    <citation type="journal article" date="2013" name="Genome Announc.">
        <title>Complete Genome Sequence of Leifsonia xyli subsp. cynodontis Strain DSM46306, a Gram-Positive Bacterial Pathogen of Grasses.</title>
        <authorList>
            <person name="Monteiro-Vitorello C.B."/>
            <person name="Zerillo M.M."/>
            <person name="Van Sluys M.A."/>
            <person name="Camargo L.E."/>
            <person name="Kitajima J.P."/>
        </authorList>
    </citation>
    <scope>NUCLEOTIDE SEQUENCE [LARGE SCALE GENOMIC DNA]</scope>
    <source>
        <strain evidence="1 2">DSM 46306</strain>
    </source>
</reference>
<accession>U3P437</accession>
<dbReference type="Proteomes" id="UP000016743">
    <property type="component" value="Chromosome"/>
</dbReference>
<dbReference type="KEGG" id="lxy:O159_02770"/>
<dbReference type="OrthoDB" id="5124583at2"/>
<name>U3P437_LEIXC</name>
<keyword evidence="2" id="KW-1185">Reference proteome</keyword>
<protein>
    <submittedName>
        <fullName evidence="1">Uncharacterized protein</fullName>
    </submittedName>
</protein>
<dbReference type="RefSeq" id="WP_021753950.1">
    <property type="nucleotide sequence ID" value="NC_022438.1"/>
</dbReference>
<dbReference type="STRING" id="1389489.O159_02770"/>
<dbReference type="eggNOG" id="ENOG50322TF">
    <property type="taxonomic scope" value="Bacteria"/>
</dbReference>
<dbReference type="AlphaFoldDB" id="U3P437"/>
<gene>
    <name evidence="1" type="ORF">O159_02770</name>
</gene>
<dbReference type="PATRIC" id="fig|1389489.3.peg.262"/>
<evidence type="ECO:0000313" key="1">
    <source>
        <dbReference type="EMBL" id="AGW40506.1"/>
    </source>
</evidence>